<evidence type="ECO:0000259" key="5">
    <source>
        <dbReference type="PROSITE" id="PS51935"/>
    </source>
</evidence>
<evidence type="ECO:0000313" key="7">
    <source>
        <dbReference type="Proteomes" id="UP000621670"/>
    </source>
</evidence>
<evidence type="ECO:0000256" key="3">
    <source>
        <dbReference type="ARBA" id="ARBA00022801"/>
    </source>
</evidence>
<evidence type="ECO:0000313" key="6">
    <source>
        <dbReference type="EMBL" id="MBC5863760.1"/>
    </source>
</evidence>
<dbReference type="InterPro" id="IPR051202">
    <property type="entry name" value="Peptidase_C40"/>
</dbReference>
<dbReference type="Pfam" id="PF00877">
    <property type="entry name" value="NLPC_P60"/>
    <property type="match status" value="1"/>
</dbReference>
<keyword evidence="4" id="KW-0788">Thiol protease</keyword>
<dbReference type="SUPFAM" id="SSF54001">
    <property type="entry name" value="Cysteine proteinases"/>
    <property type="match status" value="1"/>
</dbReference>
<comment type="caution">
    <text evidence="6">The sequence shown here is derived from an EMBL/GenBank/DDBJ whole genome shotgun (WGS) entry which is preliminary data.</text>
</comment>
<dbReference type="Proteomes" id="UP000621670">
    <property type="component" value="Unassembled WGS sequence"/>
</dbReference>
<protein>
    <submittedName>
        <fullName evidence="6">C40 family peptidase</fullName>
    </submittedName>
</protein>
<dbReference type="PANTHER" id="PTHR47053:SF1">
    <property type="entry name" value="MUREIN DD-ENDOPEPTIDASE MEPH-RELATED"/>
    <property type="match status" value="1"/>
</dbReference>
<evidence type="ECO:0000256" key="2">
    <source>
        <dbReference type="ARBA" id="ARBA00022670"/>
    </source>
</evidence>
<accession>A0ABR7JGX7</accession>
<organism evidence="6 7">
    <name type="scientific">Flavobacterium turcicum</name>
    <dbReference type="NCBI Taxonomy" id="2764718"/>
    <lineage>
        <taxon>Bacteria</taxon>
        <taxon>Pseudomonadati</taxon>
        <taxon>Bacteroidota</taxon>
        <taxon>Flavobacteriia</taxon>
        <taxon>Flavobacteriales</taxon>
        <taxon>Flavobacteriaceae</taxon>
        <taxon>Flavobacterium</taxon>
    </lineage>
</organism>
<dbReference type="RefSeq" id="WP_166135965.1">
    <property type="nucleotide sequence ID" value="NZ_JAAOBY010000004.1"/>
</dbReference>
<dbReference type="InterPro" id="IPR000064">
    <property type="entry name" value="NLP_P60_dom"/>
</dbReference>
<name>A0ABR7JGX7_9FLAO</name>
<evidence type="ECO:0000256" key="1">
    <source>
        <dbReference type="ARBA" id="ARBA00007074"/>
    </source>
</evidence>
<sequence length="174" mass="19418">MRLQSFLLPFVLALLIVSCKGTSPIINSKNEANKSKFSKNEKRKTAQLIDELITTAEENIGVKYKYAGTSKAGYDCSGLIYTVFKSQDIVLPRNSYEQAKVGQAINLKKDQAQKGDLIFFTTNSSRQINHVGLVTEVTDQGISFIHSSTSKGVIISSTKEPYYKRTLIQVNRIF</sequence>
<dbReference type="PROSITE" id="PS51257">
    <property type="entry name" value="PROKAR_LIPOPROTEIN"/>
    <property type="match status" value="1"/>
</dbReference>
<keyword evidence="2" id="KW-0645">Protease</keyword>
<keyword evidence="7" id="KW-1185">Reference proteome</keyword>
<evidence type="ECO:0000256" key="4">
    <source>
        <dbReference type="ARBA" id="ARBA00022807"/>
    </source>
</evidence>
<dbReference type="InterPro" id="IPR038765">
    <property type="entry name" value="Papain-like_cys_pep_sf"/>
</dbReference>
<keyword evidence="3" id="KW-0378">Hydrolase</keyword>
<dbReference type="EMBL" id="JACRUM010000005">
    <property type="protein sequence ID" value="MBC5863760.1"/>
    <property type="molecule type" value="Genomic_DNA"/>
</dbReference>
<dbReference type="PANTHER" id="PTHR47053">
    <property type="entry name" value="MUREIN DD-ENDOPEPTIDASE MEPH-RELATED"/>
    <property type="match status" value="1"/>
</dbReference>
<dbReference type="PROSITE" id="PS51935">
    <property type="entry name" value="NLPC_P60"/>
    <property type="match status" value="1"/>
</dbReference>
<feature type="domain" description="NlpC/P60" evidence="5">
    <location>
        <begin position="46"/>
        <end position="174"/>
    </location>
</feature>
<reference evidence="6 7" key="1">
    <citation type="submission" date="2020-08" db="EMBL/GenBank/DDBJ databases">
        <title>Description of novel Flavobacterium F-400 isolate.</title>
        <authorList>
            <person name="Saticioglu I."/>
            <person name="Duman M."/>
            <person name="Altun S."/>
        </authorList>
    </citation>
    <scope>NUCLEOTIDE SEQUENCE [LARGE SCALE GENOMIC DNA]</scope>
    <source>
        <strain evidence="6 7">F-400</strain>
    </source>
</reference>
<comment type="similarity">
    <text evidence="1">Belongs to the peptidase C40 family.</text>
</comment>
<dbReference type="Gene3D" id="3.90.1720.10">
    <property type="entry name" value="endopeptidase domain like (from Nostoc punctiforme)"/>
    <property type="match status" value="1"/>
</dbReference>
<proteinExistence type="inferred from homology"/>
<gene>
    <name evidence="6" type="ORF">H8R26_10020</name>
</gene>